<dbReference type="EMBL" id="CP046566">
    <property type="protein sequence ID" value="QGW27130.1"/>
    <property type="molecule type" value="Genomic_DNA"/>
</dbReference>
<dbReference type="InterPro" id="IPR018720">
    <property type="entry name" value="DUF2249"/>
</dbReference>
<gene>
    <name evidence="2" type="ORF">GLV81_02550</name>
</gene>
<protein>
    <submittedName>
        <fullName evidence="2">DUF2249 domain-containing protein</fullName>
    </submittedName>
</protein>
<feature type="domain" description="DUF2249" evidence="1">
    <location>
        <begin position="187"/>
        <end position="250"/>
    </location>
</feature>
<proteinExistence type="predicted"/>
<organism evidence="2 3">
    <name type="scientific">Phnomibacter ginsenosidimutans</name>
    <dbReference type="NCBI Taxonomy" id="2676868"/>
    <lineage>
        <taxon>Bacteria</taxon>
        <taxon>Pseudomonadati</taxon>
        <taxon>Bacteroidota</taxon>
        <taxon>Chitinophagia</taxon>
        <taxon>Chitinophagales</taxon>
        <taxon>Chitinophagaceae</taxon>
        <taxon>Phnomibacter</taxon>
    </lineage>
</organism>
<accession>A0A6I6GAJ9</accession>
<keyword evidence="3" id="KW-1185">Reference proteome</keyword>
<dbReference type="InterPro" id="IPR036868">
    <property type="entry name" value="TusA-like_sf"/>
</dbReference>
<evidence type="ECO:0000313" key="3">
    <source>
        <dbReference type="Proteomes" id="UP000426027"/>
    </source>
</evidence>
<dbReference type="AlphaFoldDB" id="A0A6I6GAJ9"/>
<dbReference type="Proteomes" id="UP000426027">
    <property type="component" value="Chromosome"/>
</dbReference>
<evidence type="ECO:0000259" key="1">
    <source>
        <dbReference type="Pfam" id="PF10006"/>
    </source>
</evidence>
<dbReference type="Pfam" id="PF10006">
    <property type="entry name" value="DUF2249"/>
    <property type="match status" value="2"/>
</dbReference>
<evidence type="ECO:0000313" key="2">
    <source>
        <dbReference type="EMBL" id="QGW27130.1"/>
    </source>
</evidence>
<sequence length="254" mass="28360">MRTCFALPTCWRRISVLKNGAYSAICNCSWMQPRCSNWKPLTEPPEKMLTANGQICFGSIIKKNKYMSTTIEYTETTVINNAAEWVALDVRSVLAGGTDPLQLIQKTIRELSPTQGLALTAPFVPTPLVQLLSKQGFAAHSHRYAPDEVTTWFWRPVEAVDAAVTSKHNGETNRESIQERFGTNMQTIDVRGLPMPQPMLQILAAVEKLPADTALKVLHQRIPVYLLPELAARNIGYAISETTDNGIELLLYKM</sequence>
<name>A0A6I6GAJ9_9BACT</name>
<reference evidence="2 3" key="1">
    <citation type="submission" date="2019-11" db="EMBL/GenBank/DDBJ databases">
        <authorList>
            <person name="Im W.T."/>
        </authorList>
    </citation>
    <scope>NUCLEOTIDE SEQUENCE [LARGE SCALE GENOMIC DNA]</scope>
    <source>
        <strain evidence="2 3">SB-02</strain>
    </source>
</reference>
<feature type="domain" description="DUF2249" evidence="1">
    <location>
        <begin position="88"/>
        <end position="155"/>
    </location>
</feature>
<dbReference type="SUPFAM" id="SSF64307">
    <property type="entry name" value="SirA-like"/>
    <property type="match status" value="1"/>
</dbReference>
<dbReference type="KEGG" id="fls:GLV81_02550"/>